<dbReference type="PANTHER" id="PTHR12389:SF0">
    <property type="entry name" value="E3 UBIQUITIN-PROTEIN LIGASE LISTERIN"/>
    <property type="match status" value="1"/>
</dbReference>
<feature type="region of interest" description="Disordered" evidence="3">
    <location>
        <begin position="1"/>
        <end position="21"/>
    </location>
</feature>
<dbReference type="EMBL" id="JBEHCU010008567">
    <property type="protein sequence ID" value="KAL1381575.1"/>
    <property type="molecule type" value="Genomic_DNA"/>
</dbReference>
<dbReference type="InterPro" id="IPR054476">
    <property type="entry name" value="Ltn1_N"/>
</dbReference>
<comment type="similarity">
    <text evidence="1">Belongs to the LTN1 family.</text>
</comment>
<dbReference type="GO" id="GO:0008270">
    <property type="term" value="F:zinc ion binding"/>
    <property type="evidence" value="ECO:0007669"/>
    <property type="project" value="UniProtKB-KW"/>
</dbReference>
<comment type="function">
    <text evidence="1">E3 ubiquitin-protein ligase. Component of the ribosome quality control complex (RQC), a ribosome-associated complex that mediates ubiquitination and extraction of incompletely synthesized nascent chains for proteasomal degradation.</text>
</comment>
<dbReference type="Pfam" id="PF22958">
    <property type="entry name" value="Ltn1_1st"/>
    <property type="match status" value="1"/>
</dbReference>
<dbReference type="PANTHER" id="PTHR12389">
    <property type="entry name" value="ZINC FINGER PROTEIN 294"/>
    <property type="match status" value="1"/>
</dbReference>
<gene>
    <name evidence="6" type="ORF">pipiens_013361</name>
</gene>
<feature type="region of interest" description="Disordered" evidence="3">
    <location>
        <begin position="681"/>
        <end position="707"/>
    </location>
</feature>
<evidence type="ECO:0000313" key="6">
    <source>
        <dbReference type="EMBL" id="KAL1381575.1"/>
    </source>
</evidence>
<comment type="caution">
    <text evidence="6">The sequence shown here is derived from an EMBL/GenBank/DDBJ whole genome shotgun (WGS) entry which is preliminary data.</text>
</comment>
<comment type="pathway">
    <text evidence="1">Protein modification; protein ubiquitination.</text>
</comment>
<dbReference type="GO" id="GO:0061630">
    <property type="term" value="F:ubiquitin protein ligase activity"/>
    <property type="evidence" value="ECO:0007669"/>
    <property type="project" value="UniProtKB-UniRule"/>
</dbReference>
<comment type="catalytic activity">
    <reaction evidence="1">
        <text>S-ubiquitinyl-[E2 ubiquitin-conjugating enzyme]-L-cysteine + [acceptor protein]-L-lysine = [E2 ubiquitin-conjugating enzyme]-L-cysteine + N(6)-ubiquitinyl-[acceptor protein]-L-lysine.</text>
        <dbReference type="EC" id="2.3.2.27"/>
    </reaction>
</comment>
<accession>A0ABD1CYQ0</accession>
<feature type="compositionally biased region" description="Acidic residues" evidence="3">
    <location>
        <begin position="689"/>
        <end position="707"/>
    </location>
</feature>
<evidence type="ECO:0000259" key="4">
    <source>
        <dbReference type="Pfam" id="PF22958"/>
    </source>
</evidence>
<dbReference type="AlphaFoldDB" id="A0ABD1CYQ0"/>
<reference evidence="6 7" key="1">
    <citation type="submission" date="2024-05" db="EMBL/GenBank/DDBJ databases">
        <title>Culex pipiens pipiens assembly and annotation.</title>
        <authorList>
            <person name="Alout H."/>
            <person name="Durand T."/>
        </authorList>
    </citation>
    <scope>NUCLEOTIDE SEQUENCE [LARGE SCALE GENOMIC DNA]</scope>
    <source>
        <strain evidence="6">HA-2024</strain>
        <tissue evidence="6">Whole body</tissue>
    </source>
</reference>
<dbReference type="Proteomes" id="UP001562425">
    <property type="component" value="Unassembled WGS sequence"/>
</dbReference>
<comment type="subunit">
    <text evidence="1">Component of the ribosome quality control complex (RQC).</text>
</comment>
<dbReference type="InterPro" id="IPR039795">
    <property type="entry name" value="LTN1/Rkr1"/>
</dbReference>
<evidence type="ECO:0000256" key="3">
    <source>
        <dbReference type="SAM" id="MobiDB-lite"/>
    </source>
</evidence>
<evidence type="ECO:0000256" key="1">
    <source>
        <dbReference type="RuleBase" id="RU367090"/>
    </source>
</evidence>
<dbReference type="InterPro" id="IPR011989">
    <property type="entry name" value="ARM-like"/>
</dbReference>
<dbReference type="GO" id="GO:0072344">
    <property type="term" value="P:rescue of stalled ribosome"/>
    <property type="evidence" value="ECO:0007669"/>
    <property type="project" value="UniProtKB-UniRule"/>
</dbReference>
<keyword evidence="7" id="KW-1185">Reference proteome</keyword>
<dbReference type="Gene3D" id="1.25.10.10">
    <property type="entry name" value="Leucine-rich Repeat Variant"/>
    <property type="match status" value="1"/>
</dbReference>
<evidence type="ECO:0000259" key="5">
    <source>
        <dbReference type="Pfam" id="PF22999"/>
    </source>
</evidence>
<dbReference type="EC" id="2.3.2.27" evidence="1"/>
<keyword evidence="1" id="KW-0833">Ubl conjugation pathway</keyword>
<keyword evidence="1" id="KW-0862">Zinc</keyword>
<organism evidence="6 7">
    <name type="scientific">Culex pipiens pipiens</name>
    <name type="common">Northern house mosquito</name>
    <dbReference type="NCBI Taxonomy" id="38569"/>
    <lineage>
        <taxon>Eukaryota</taxon>
        <taxon>Metazoa</taxon>
        <taxon>Ecdysozoa</taxon>
        <taxon>Arthropoda</taxon>
        <taxon>Hexapoda</taxon>
        <taxon>Insecta</taxon>
        <taxon>Pterygota</taxon>
        <taxon>Neoptera</taxon>
        <taxon>Endopterygota</taxon>
        <taxon>Diptera</taxon>
        <taxon>Nematocera</taxon>
        <taxon>Culicoidea</taxon>
        <taxon>Culicidae</taxon>
        <taxon>Culicinae</taxon>
        <taxon>Culicini</taxon>
        <taxon>Culex</taxon>
        <taxon>Culex</taxon>
    </lineage>
</organism>
<dbReference type="InterPro" id="IPR016024">
    <property type="entry name" value="ARM-type_fold"/>
</dbReference>
<name>A0ABD1CYQ0_CULPP</name>
<dbReference type="Pfam" id="PF22999">
    <property type="entry name" value="LTN1_E3_ligase_6th"/>
    <property type="match status" value="1"/>
</dbReference>
<dbReference type="GO" id="GO:1990116">
    <property type="term" value="P:ribosome-associated ubiquitin-dependent protein catabolic process"/>
    <property type="evidence" value="ECO:0007669"/>
    <property type="project" value="UniProtKB-UniRule"/>
</dbReference>
<evidence type="ECO:0000313" key="7">
    <source>
        <dbReference type="Proteomes" id="UP001562425"/>
    </source>
</evidence>
<feature type="domain" description="E3 ubiquitin-protein ligase listerin N-terminal" evidence="4">
    <location>
        <begin position="62"/>
        <end position="181"/>
    </location>
</feature>
<dbReference type="GO" id="GO:1990112">
    <property type="term" value="C:RQC complex"/>
    <property type="evidence" value="ECO:0007669"/>
    <property type="project" value="UniProtKB-UniRule"/>
</dbReference>
<keyword evidence="1" id="KW-0863">Zinc-finger</keyword>
<keyword evidence="2" id="KW-0175">Coiled coil</keyword>
<feature type="coiled-coil region" evidence="2">
    <location>
        <begin position="1101"/>
        <end position="1128"/>
    </location>
</feature>
<dbReference type="InterPro" id="IPR054477">
    <property type="entry name" value="LTN1_E3_ligase_6th"/>
</dbReference>
<dbReference type="SUPFAM" id="SSF48371">
    <property type="entry name" value="ARM repeat"/>
    <property type="match status" value="1"/>
</dbReference>
<evidence type="ECO:0000256" key="2">
    <source>
        <dbReference type="SAM" id="Coils"/>
    </source>
</evidence>
<proteinExistence type="inferred from homology"/>
<keyword evidence="1" id="KW-0808">Transferase</keyword>
<protein>
    <recommendedName>
        <fullName evidence="1">E3 ubiquitin-protein ligase listerin</fullName>
        <ecNumber evidence="1">2.3.2.27</ecNumber>
    </recommendedName>
    <alternativeName>
        <fullName evidence="1">RING-type E3 ubiquitin transferase listerin</fullName>
    </alternativeName>
</protein>
<dbReference type="GO" id="GO:0005829">
    <property type="term" value="C:cytosol"/>
    <property type="evidence" value="ECO:0007669"/>
    <property type="project" value="UniProtKB-UniRule"/>
</dbReference>
<keyword evidence="1" id="KW-0479">Metal-binding</keyword>
<feature type="domain" description="E3 ubiquitin-protein ligase listerin HEAT repeat region" evidence="5">
    <location>
        <begin position="1169"/>
        <end position="1229"/>
    </location>
</feature>
<sequence length="1259" mass="141225">MGGKRTKNNTKPSSSGRSAEMLGSTVPTLFGFTTLDSSKMPVVPSFVQIETHGGEDIDPNLDDTFQIVLKKMLKKDPTTKTKALQEFTELIGKSELDVVKAVLPFWPRLYGNLSTDVEHRVRETAQQAQAAVVAKAGKNIAPYLKQLAPAWISAQYDTYAPAASMASQSFGSAFPPSKLREIPDWSGHLNFDKAVFPKLWKVLKSGASGNAACVFPHMLPLVSKFTRDVLGDRTDKFHTLFFESINEGLKAVHSSRTDISAISQAYYEVFQYVVIQTVKDGQLTAEQINEFCERMLEEHLIKVIQWCITTETSSGRYIFGNIATLLDYWSQPITTLFDTFAGTWLGDSRLQSEYIVEVVLILYKYLAEQERVALLNRWIKLANKTVRSWLILRALSHPLCQDANITQFLTLPEVSDNLIECARAVTRGDTKENLILLHKCFLISDSGDVLIDPGTCRRIVETLAAPLREDGAVELKDTCSSFLAQIMPVICGDGRQRELQRVMFALLFKFSAENGVSEYLSEDTLWEVTTAWQDALSSEDLTLDGGLVEDCTRIVDKELTAFLAGGEGCFGVEAFEKLAEICAKLAMCSTEALKRDEVARCAQIDVVFRALMDVGGSEVAGARSVLEKLAVYIDLMSGAIITKSAEYSTNLSAESFTKNARLAMVRELFCLMVLYKLSCNPKKRPSAREDDDSRMDHDGEDEDDGYGEDEENFLHCWSELMYERVLSVLYTIAIGDTMLYSTNDLDETVETLILALQEKTSSMMKLLPVSILDKIKERLFRLANDHGLLWAKALTALLQTKQYSDPEAGAVLLYEDASTVVNSDELISYINILQILSRKMAPKCLPIRPNLFENYFDILVKLAATRSLIGNHFSSSFNEIGDKKIIGNTLIVLHEIISKQNASKCLLYNCDLSAVETGRLYLDTELANVLADVMRHFPTELDLAKWDFVRIALSSWTLTVSKNHQNFRANNISIFVASIYRLFSAVTKFFTDEKIKSSTEMLTNVIEEWDNVFAKDVNLVLLKAYINIVKDIDRSQKSDEYFLDAISPHIDSIDMNYVLKANKVDSKTSLDDLITFALANVNHWNAAVRVSAAVIIHKLSAGLIQRDLEQLLRRHEQAEQQQKSSEELDDTWHLLHRFKAKLDEFQTPFGDFVGDFNYKIADSAADASDGAERKQLGRDRTLAYLLLWDCILGICAKSPSELRSIYASWITRNHYEQILLPALFKLMPPEILKNPDSGAIYGPTLFASLELSQIKSNVP</sequence>